<dbReference type="AlphaFoldDB" id="A0A0F9JQ17"/>
<gene>
    <name evidence="1" type="ORF">LCGC14_1425400</name>
</gene>
<reference evidence="1" key="1">
    <citation type="journal article" date="2015" name="Nature">
        <title>Complex archaea that bridge the gap between prokaryotes and eukaryotes.</title>
        <authorList>
            <person name="Spang A."/>
            <person name="Saw J.H."/>
            <person name="Jorgensen S.L."/>
            <person name="Zaremba-Niedzwiedzka K."/>
            <person name="Martijn J."/>
            <person name="Lind A.E."/>
            <person name="van Eijk R."/>
            <person name="Schleper C."/>
            <person name="Guy L."/>
            <person name="Ettema T.J."/>
        </authorList>
    </citation>
    <scope>NUCLEOTIDE SEQUENCE</scope>
</reference>
<accession>A0A0F9JQ17</accession>
<name>A0A0F9JQ17_9ZZZZ</name>
<sequence length="152" mass="18043">MKKLLIILLLIVACNSVVAEDFCIGDKVTENRYYNHGIGKITKIMTKPNCPIIDSVLSYPLYYVEYENGYTMWYNASELMHSYGGDIIMTEDILECENFMIETVFDRIWRNTGHTVYRDDTEYQQFQRPIRHYLKLRINGETYRIELIKESE</sequence>
<dbReference type="EMBL" id="LAZR01009549">
    <property type="protein sequence ID" value="KKM71949.1"/>
    <property type="molecule type" value="Genomic_DNA"/>
</dbReference>
<evidence type="ECO:0000313" key="1">
    <source>
        <dbReference type="EMBL" id="KKM71949.1"/>
    </source>
</evidence>
<comment type="caution">
    <text evidence="1">The sequence shown here is derived from an EMBL/GenBank/DDBJ whole genome shotgun (WGS) entry which is preliminary data.</text>
</comment>
<organism evidence="1">
    <name type="scientific">marine sediment metagenome</name>
    <dbReference type="NCBI Taxonomy" id="412755"/>
    <lineage>
        <taxon>unclassified sequences</taxon>
        <taxon>metagenomes</taxon>
        <taxon>ecological metagenomes</taxon>
    </lineage>
</organism>
<proteinExistence type="predicted"/>
<protein>
    <submittedName>
        <fullName evidence="1">Uncharacterized protein</fullName>
    </submittedName>
</protein>